<evidence type="ECO:0000256" key="1">
    <source>
        <dbReference type="ARBA" id="ARBA00022723"/>
    </source>
</evidence>
<keyword evidence="1" id="KW-0479">Metal-binding</keyword>
<sequence length="244" mass="26991">MSNCNNLHLRSGLFSKTSGVQSQSSATSDQAWEPGHRSLMSCKKGCQHSPSCGLRDCHCPVCLQTAIFPVETNCGHLFCAPCLISYWRHGSWLGAISCPLCRQKVSVLCRLFNEGRKDRLEKQVMGDIKDYNRRFSGAPRRVADYLYDTPLFLHLLFRVMGNMSGLVWLFFLRVAVCCFGAAMAMTSPLEAVPEPSCGLLGVLDDLVVVFLLLTCVLNINQQMATERVDSAQTASMRGVLTDSL</sequence>
<keyword evidence="2 4" id="KW-0863">Zinc-finger</keyword>
<dbReference type="InterPro" id="IPR013083">
    <property type="entry name" value="Znf_RING/FYVE/PHD"/>
</dbReference>
<protein>
    <recommendedName>
        <fullName evidence="6">RING-type domain-containing protein</fullName>
    </recommendedName>
</protein>
<reference evidence="7" key="1">
    <citation type="thesis" date="2021" institute="BYU ScholarsArchive" country="Provo, UT, USA">
        <title>Applications of and Algorithms for Genome Assembly and Genomic Analyses with an Emphasis on Marine Teleosts.</title>
        <authorList>
            <person name="Pickett B.D."/>
        </authorList>
    </citation>
    <scope>NUCLEOTIDE SEQUENCE</scope>
    <source>
        <strain evidence="7">HI-2016</strain>
    </source>
</reference>
<comment type="caution">
    <text evidence="7">The sequence shown here is derived from an EMBL/GenBank/DDBJ whole genome shotgun (WGS) entry which is preliminary data.</text>
</comment>
<dbReference type="Proteomes" id="UP000824540">
    <property type="component" value="Unassembled WGS sequence"/>
</dbReference>
<gene>
    <name evidence="7" type="ORF">JZ751_024859</name>
</gene>
<evidence type="ECO:0000256" key="5">
    <source>
        <dbReference type="SAM" id="Phobius"/>
    </source>
</evidence>
<organism evidence="7 8">
    <name type="scientific">Albula glossodonta</name>
    <name type="common">roundjaw bonefish</name>
    <dbReference type="NCBI Taxonomy" id="121402"/>
    <lineage>
        <taxon>Eukaryota</taxon>
        <taxon>Metazoa</taxon>
        <taxon>Chordata</taxon>
        <taxon>Craniata</taxon>
        <taxon>Vertebrata</taxon>
        <taxon>Euteleostomi</taxon>
        <taxon>Actinopterygii</taxon>
        <taxon>Neopterygii</taxon>
        <taxon>Teleostei</taxon>
        <taxon>Albuliformes</taxon>
        <taxon>Albulidae</taxon>
        <taxon>Albula</taxon>
    </lineage>
</organism>
<dbReference type="PANTHER" id="PTHR22894">
    <property type="entry name" value="RING-TYPE DOMAIN-CONTAINING PROTEIN"/>
    <property type="match status" value="1"/>
</dbReference>
<dbReference type="InterPro" id="IPR001841">
    <property type="entry name" value="Znf_RING"/>
</dbReference>
<feature type="transmembrane region" description="Helical" evidence="5">
    <location>
        <begin position="198"/>
        <end position="219"/>
    </location>
</feature>
<evidence type="ECO:0000313" key="7">
    <source>
        <dbReference type="EMBL" id="KAG9350970.1"/>
    </source>
</evidence>
<dbReference type="CDD" id="cd16553">
    <property type="entry name" value="RING-HC_RNF170"/>
    <property type="match status" value="1"/>
</dbReference>
<keyword evidence="5" id="KW-0812">Transmembrane</keyword>
<dbReference type="SMART" id="SM00184">
    <property type="entry name" value="RING"/>
    <property type="match status" value="1"/>
</dbReference>
<evidence type="ECO:0000259" key="6">
    <source>
        <dbReference type="PROSITE" id="PS50089"/>
    </source>
</evidence>
<accession>A0A8T2PFR9</accession>
<feature type="domain" description="RING-type" evidence="6">
    <location>
        <begin position="59"/>
        <end position="102"/>
    </location>
</feature>
<keyword evidence="8" id="KW-1185">Reference proteome</keyword>
<dbReference type="PROSITE" id="PS00518">
    <property type="entry name" value="ZF_RING_1"/>
    <property type="match status" value="1"/>
</dbReference>
<keyword evidence="5" id="KW-1133">Transmembrane helix</keyword>
<dbReference type="InterPro" id="IPR038896">
    <property type="entry name" value="RNF170"/>
</dbReference>
<dbReference type="PROSITE" id="PS50089">
    <property type="entry name" value="ZF_RING_2"/>
    <property type="match status" value="1"/>
</dbReference>
<name>A0A8T2PFR9_9TELE</name>
<feature type="transmembrane region" description="Helical" evidence="5">
    <location>
        <begin position="166"/>
        <end position="186"/>
    </location>
</feature>
<dbReference type="Pfam" id="PF00097">
    <property type="entry name" value="zf-C3HC4"/>
    <property type="match status" value="1"/>
</dbReference>
<evidence type="ECO:0000256" key="2">
    <source>
        <dbReference type="ARBA" id="ARBA00022771"/>
    </source>
</evidence>
<evidence type="ECO:0000256" key="4">
    <source>
        <dbReference type="PROSITE-ProRule" id="PRU00175"/>
    </source>
</evidence>
<dbReference type="GO" id="GO:0008270">
    <property type="term" value="F:zinc ion binding"/>
    <property type="evidence" value="ECO:0007669"/>
    <property type="project" value="UniProtKB-KW"/>
</dbReference>
<evidence type="ECO:0000256" key="3">
    <source>
        <dbReference type="ARBA" id="ARBA00022833"/>
    </source>
</evidence>
<keyword evidence="3" id="KW-0862">Zinc</keyword>
<dbReference type="Gene3D" id="3.30.40.10">
    <property type="entry name" value="Zinc/RING finger domain, C3HC4 (zinc finger)"/>
    <property type="match status" value="1"/>
</dbReference>
<dbReference type="InterPro" id="IPR017907">
    <property type="entry name" value="Znf_RING_CS"/>
</dbReference>
<keyword evidence="5" id="KW-0472">Membrane</keyword>
<dbReference type="GO" id="GO:0061630">
    <property type="term" value="F:ubiquitin protein ligase activity"/>
    <property type="evidence" value="ECO:0007669"/>
    <property type="project" value="InterPro"/>
</dbReference>
<dbReference type="InterPro" id="IPR018957">
    <property type="entry name" value="Znf_C3HC4_RING-type"/>
</dbReference>
<dbReference type="SUPFAM" id="SSF57850">
    <property type="entry name" value="RING/U-box"/>
    <property type="match status" value="1"/>
</dbReference>
<proteinExistence type="predicted"/>
<dbReference type="EMBL" id="JAFBMS010000007">
    <property type="protein sequence ID" value="KAG9350970.1"/>
    <property type="molecule type" value="Genomic_DNA"/>
</dbReference>
<evidence type="ECO:0000313" key="8">
    <source>
        <dbReference type="Proteomes" id="UP000824540"/>
    </source>
</evidence>
<dbReference type="OrthoDB" id="9049620at2759"/>
<dbReference type="AlphaFoldDB" id="A0A8T2PFR9"/>
<dbReference type="PANTHER" id="PTHR22894:SF2">
    <property type="entry name" value="RING-TYPE DOMAIN-CONTAINING PROTEIN"/>
    <property type="match status" value="1"/>
</dbReference>